<sequence>LDNIKLVFKDKTLVEEWLNVNSYKFSAVQRKHITTNEKEFNGNKFIDRWLNSHKANPVLRALQEKIVKQKNETFTTYPIITKTENLILKVTQKMAVLEGSIHKYYNYLQYNDLSRRNKEDDNDYKHLQDNNYSDFYHVQNLHALEMIKEFFAGLDLNNATITELEFGFNIHVEKDPDYYIDYNFLLYDYKAPIHNYHNNDTCYVKFSHSKFGFKVYSKKKQKSLRNNIMRVEIVLKSHHLKELGINQFDDLYSHGCIEKLYAFFCEKMDSFILTDNRHVREDLAENIKHEIGNFLEPSFWRNLTGKPNLNRIKQKFQKLLDDNNMLQTKAYFKNLLDRKFQELFNGVVDDYIQDDK</sequence>
<dbReference type="EMBL" id="JAZGJU010000148">
    <property type="protein sequence ID" value="MEE6130501.1"/>
    <property type="molecule type" value="Genomic_DNA"/>
</dbReference>
<proteinExistence type="predicted"/>
<keyword evidence="2" id="KW-1185">Reference proteome</keyword>
<reference evidence="1 2" key="1">
    <citation type="submission" date="2024-01" db="EMBL/GenBank/DDBJ databases">
        <title>Whole genome of Chryseobacterium arthrosphaerae NNCa 2741.</title>
        <authorList>
            <person name="Boriskina E.V."/>
            <person name="Gordinskaya N.A."/>
            <person name="Kropotov V.S."/>
            <person name="Alekseeva A.E."/>
            <person name="Makhova M.A."/>
            <person name="Kryazhev D.V."/>
            <person name="Shkurkina I.S."/>
        </authorList>
    </citation>
    <scope>NUCLEOTIDE SEQUENCE [LARGE SCALE GENOMIC DNA]</scope>
    <source>
        <strain evidence="1 2">NNCa 2741</strain>
    </source>
</reference>
<evidence type="ECO:0000313" key="2">
    <source>
        <dbReference type="Proteomes" id="UP001350005"/>
    </source>
</evidence>
<protein>
    <submittedName>
        <fullName evidence="1">Uncharacterized protein</fullName>
    </submittedName>
</protein>
<gene>
    <name evidence="1" type="ORF">V2E39_24135</name>
</gene>
<dbReference type="Proteomes" id="UP001350005">
    <property type="component" value="Unassembled WGS sequence"/>
</dbReference>
<name>A0ABU7R6S4_9FLAO</name>
<dbReference type="RefSeq" id="WP_330937669.1">
    <property type="nucleotide sequence ID" value="NZ_JAZGJU010000148.1"/>
</dbReference>
<feature type="non-terminal residue" evidence="1">
    <location>
        <position position="1"/>
    </location>
</feature>
<organism evidence="1 2">
    <name type="scientific">Chryseobacterium arthrosphaerae</name>
    <dbReference type="NCBI Taxonomy" id="651561"/>
    <lineage>
        <taxon>Bacteria</taxon>
        <taxon>Pseudomonadati</taxon>
        <taxon>Bacteroidota</taxon>
        <taxon>Flavobacteriia</taxon>
        <taxon>Flavobacteriales</taxon>
        <taxon>Weeksellaceae</taxon>
        <taxon>Chryseobacterium group</taxon>
        <taxon>Chryseobacterium</taxon>
    </lineage>
</organism>
<accession>A0ABU7R6S4</accession>
<evidence type="ECO:0000313" key="1">
    <source>
        <dbReference type="EMBL" id="MEE6130501.1"/>
    </source>
</evidence>
<comment type="caution">
    <text evidence="1">The sequence shown here is derived from an EMBL/GenBank/DDBJ whole genome shotgun (WGS) entry which is preliminary data.</text>
</comment>